<dbReference type="InterPro" id="IPR025382">
    <property type="entry name" value="Cap4-like_endonuclease_dom"/>
</dbReference>
<proteinExistence type="predicted"/>
<dbReference type="OrthoDB" id="940444at2"/>
<organism evidence="2 3">
    <name type="scientific">Chryseolinea serpens</name>
    <dbReference type="NCBI Taxonomy" id="947013"/>
    <lineage>
        <taxon>Bacteria</taxon>
        <taxon>Pseudomonadati</taxon>
        <taxon>Bacteroidota</taxon>
        <taxon>Cytophagia</taxon>
        <taxon>Cytophagales</taxon>
        <taxon>Fulvivirgaceae</taxon>
        <taxon>Chryseolinea</taxon>
    </lineage>
</organism>
<protein>
    <recommendedName>
        <fullName evidence="1">CD-NTase associated protein 4-like DNA endonuclease domain-containing protein</fullName>
    </recommendedName>
</protein>
<dbReference type="EMBL" id="FQWQ01000001">
    <property type="protein sequence ID" value="SHG77198.1"/>
    <property type="molecule type" value="Genomic_DNA"/>
</dbReference>
<evidence type="ECO:0000313" key="2">
    <source>
        <dbReference type="EMBL" id="SHG77198.1"/>
    </source>
</evidence>
<evidence type="ECO:0000259" key="1">
    <source>
        <dbReference type="Pfam" id="PF14130"/>
    </source>
</evidence>
<dbReference type="Proteomes" id="UP000184212">
    <property type="component" value="Unassembled WGS sequence"/>
</dbReference>
<name>A0A1M5MIQ9_9BACT</name>
<gene>
    <name evidence="2" type="ORF">SAMN04488109_1767</name>
</gene>
<accession>A0A1M5MIQ9</accession>
<dbReference type="AlphaFoldDB" id="A0A1M5MIQ9"/>
<dbReference type="STRING" id="947013.SAMN04488109_1767"/>
<sequence length="380" mass="43598">MGNLSVSDAPSINVYPRFRMTLKVTLNSNKPRDRGGSTNSNRTGFQLTWALCKLLELHKGGEDYVMIFDYHDDIAIVDSASNPSAIEFYQIKTKDPGTWSLSDLLRSRKSKKKNLLSIIGRMYDSTKTFKDHAKSVNFISNAKFNFDLSSIPRSLNSPKICLNELKDGERRKVADKLKLEHKSVTLVPYEATTHFSITDLSVRDHENHAVSYVLQFLEHIGGVKEFQVKAVQQAIAAQIRAKNNYEWNIDGYENIIRYKAITKEFLDKIVNSNRSYADLSSRWTEVSQVLTSEGVHFSIRKEIGTRWKEYEVLRMDEANLTIQQLRVNINTALNKHKGNNADSLMGYIITVKRELCLDVANTEHFLTAMILIEYYEERKL</sequence>
<keyword evidence="3" id="KW-1185">Reference proteome</keyword>
<dbReference type="Pfam" id="PF14130">
    <property type="entry name" value="Cap4_nuclease"/>
    <property type="match status" value="1"/>
</dbReference>
<feature type="domain" description="CD-NTase associated protein 4-like DNA endonuclease" evidence="1">
    <location>
        <begin position="34"/>
        <end position="242"/>
    </location>
</feature>
<dbReference type="GO" id="GO:0004518">
    <property type="term" value="F:nuclease activity"/>
    <property type="evidence" value="ECO:0007669"/>
    <property type="project" value="InterPro"/>
</dbReference>
<evidence type="ECO:0000313" key="3">
    <source>
        <dbReference type="Proteomes" id="UP000184212"/>
    </source>
</evidence>
<reference evidence="2 3" key="1">
    <citation type="submission" date="2016-11" db="EMBL/GenBank/DDBJ databases">
        <authorList>
            <person name="Jaros S."/>
            <person name="Januszkiewicz K."/>
            <person name="Wedrychowicz H."/>
        </authorList>
    </citation>
    <scope>NUCLEOTIDE SEQUENCE [LARGE SCALE GENOMIC DNA]</scope>
    <source>
        <strain evidence="2 3">DSM 24574</strain>
    </source>
</reference>